<accession>A0A2S9YRE0</accession>
<name>A0A2S9YRE0_9BACT</name>
<reference evidence="2 3" key="1">
    <citation type="submission" date="2018-03" db="EMBL/GenBank/DDBJ databases">
        <title>Draft Genome Sequences of the Obligatory Marine Myxobacteria Enhygromyxa salina SWB007.</title>
        <authorList>
            <person name="Poehlein A."/>
            <person name="Moghaddam J.A."/>
            <person name="Harms H."/>
            <person name="Alanjari M."/>
            <person name="Koenig G.M."/>
            <person name="Daniel R."/>
            <person name="Schaeberle T.F."/>
        </authorList>
    </citation>
    <scope>NUCLEOTIDE SEQUENCE [LARGE SCALE GENOMIC DNA]</scope>
    <source>
        <strain evidence="2 3">SWB007</strain>
    </source>
</reference>
<evidence type="ECO:0000256" key="1">
    <source>
        <dbReference type="SAM" id="MobiDB-lite"/>
    </source>
</evidence>
<dbReference type="InterPro" id="IPR021675">
    <property type="entry name" value="DUF3261"/>
</dbReference>
<feature type="compositionally biased region" description="Low complexity" evidence="1">
    <location>
        <begin position="40"/>
        <end position="57"/>
    </location>
</feature>
<dbReference type="RefSeq" id="WP_106089662.1">
    <property type="nucleotide sequence ID" value="NZ_PVNL01000051.1"/>
</dbReference>
<dbReference type="PROSITE" id="PS51257">
    <property type="entry name" value="PROKAR_LIPOPROTEIN"/>
    <property type="match status" value="1"/>
</dbReference>
<evidence type="ECO:0000313" key="2">
    <source>
        <dbReference type="EMBL" id="PRQ07653.1"/>
    </source>
</evidence>
<dbReference type="Proteomes" id="UP000238823">
    <property type="component" value="Unassembled WGS sequence"/>
</dbReference>
<comment type="caution">
    <text evidence="2">The sequence shown here is derived from an EMBL/GenBank/DDBJ whole genome shotgun (WGS) entry which is preliminary data.</text>
</comment>
<sequence length="241" mass="26274">MTDNRGKKTRFGLLARIGLLGGLTLTLACHQTQAGHEPGADFAGDSGSAAGAESAGEQDPGYPGELIPTQDMGPDFLARQKLTGTFGEREFAFEAVMQLRGGTLTVLGLTPFGTKAFVLTQTGTEVAFELLIDRELPFPPEYMLQDIHRAWLWQVRLPWGSGPPSTEAATTEVAGERVSEQWTANGLVRRSFVRLDGAPEGEIRVDYVGGHRTGRPAKQVVLDNGWFGYRLEIETLDWRAL</sequence>
<feature type="region of interest" description="Disordered" evidence="1">
    <location>
        <begin position="36"/>
        <end position="70"/>
    </location>
</feature>
<gene>
    <name evidence="2" type="ORF">ENSA7_26430</name>
</gene>
<organism evidence="2 3">
    <name type="scientific">Enhygromyxa salina</name>
    <dbReference type="NCBI Taxonomy" id="215803"/>
    <lineage>
        <taxon>Bacteria</taxon>
        <taxon>Pseudomonadati</taxon>
        <taxon>Myxococcota</taxon>
        <taxon>Polyangia</taxon>
        <taxon>Nannocystales</taxon>
        <taxon>Nannocystaceae</taxon>
        <taxon>Enhygromyxa</taxon>
    </lineage>
</organism>
<evidence type="ECO:0008006" key="4">
    <source>
        <dbReference type="Google" id="ProtNLM"/>
    </source>
</evidence>
<protein>
    <recommendedName>
        <fullName evidence="4">Lipoprotein</fullName>
    </recommendedName>
</protein>
<dbReference type="Pfam" id="PF11659">
    <property type="entry name" value="DUF3261"/>
    <property type="match status" value="1"/>
</dbReference>
<dbReference type="OrthoDB" id="5516160at2"/>
<proteinExistence type="predicted"/>
<dbReference type="EMBL" id="PVNL01000051">
    <property type="protein sequence ID" value="PRQ07653.1"/>
    <property type="molecule type" value="Genomic_DNA"/>
</dbReference>
<evidence type="ECO:0000313" key="3">
    <source>
        <dbReference type="Proteomes" id="UP000238823"/>
    </source>
</evidence>
<dbReference type="AlphaFoldDB" id="A0A2S9YRE0"/>